<reference evidence="1 2" key="1">
    <citation type="journal article" date="2012" name="MBio">
        <title>De novo assembly of the Pneumocystis jirovecii genome from a single bronchoalveolar lavage fluid specimen from a patient.</title>
        <authorList>
            <person name="Cisse O.H."/>
            <person name="Pagni M."/>
            <person name="Hauser P.M."/>
        </authorList>
    </citation>
    <scope>NUCLEOTIDE SEQUENCE [LARGE SCALE GENOMIC DNA]</scope>
    <source>
        <strain evidence="1 2">SE8</strain>
    </source>
</reference>
<name>L0P866_PNEJI</name>
<evidence type="ECO:0000313" key="1">
    <source>
        <dbReference type="EMBL" id="CCJ28387.1"/>
    </source>
</evidence>
<comment type="caution">
    <text evidence="1">The sequence shown here is derived from an EMBL/GenBank/DDBJ whole genome shotgun (WGS) entry which is preliminary data.</text>
</comment>
<dbReference type="Proteomes" id="UP000010422">
    <property type="component" value="Unassembled WGS sequence"/>
</dbReference>
<gene>
    <name evidence="1" type="ORF">PNEJI1_000854</name>
</gene>
<organism evidence="2">
    <name type="scientific">Pneumocystis jirovecii</name>
    <name type="common">Human pneumocystis pneumonia agent</name>
    <dbReference type="NCBI Taxonomy" id="42068"/>
    <lineage>
        <taxon>Eukaryota</taxon>
        <taxon>Fungi</taxon>
        <taxon>Dikarya</taxon>
        <taxon>Ascomycota</taxon>
        <taxon>Taphrinomycotina</taxon>
        <taxon>Pneumocystomycetes</taxon>
        <taxon>Pneumocystaceae</taxon>
        <taxon>Pneumocystis</taxon>
    </lineage>
</organism>
<proteinExistence type="predicted"/>
<accession>L0P866</accession>
<dbReference type="AlphaFoldDB" id="L0P866"/>
<dbReference type="InParanoid" id="L0P866"/>
<evidence type="ECO:0000313" key="2">
    <source>
        <dbReference type="Proteomes" id="UP000010422"/>
    </source>
</evidence>
<dbReference type="VEuPathDB" id="FungiDB:PNEJI1_000854"/>
<dbReference type="EMBL" id="CAKM01000065">
    <property type="protein sequence ID" value="CCJ28387.1"/>
    <property type="molecule type" value="Genomic_DNA"/>
</dbReference>
<sequence length="86" mass="9421">MTICNYLGLRKSSFKLKLSVVSCLPLTANILFNNKNPISVKPLSLTASRDNFETENLISSKSEGAIGFSKHLLCNKSNSTSFNIPL</sequence>
<protein>
    <submittedName>
        <fullName evidence="1">Uncharacterized protein</fullName>
    </submittedName>
</protein>